<feature type="transmembrane region" description="Helical" evidence="6">
    <location>
        <begin position="261"/>
        <end position="281"/>
    </location>
</feature>
<evidence type="ECO:0000256" key="4">
    <source>
        <dbReference type="ARBA" id="ARBA00022989"/>
    </source>
</evidence>
<dbReference type="PANTHER" id="PTHR32322:SF2">
    <property type="entry name" value="EAMA DOMAIN-CONTAINING PROTEIN"/>
    <property type="match status" value="1"/>
</dbReference>
<reference evidence="9" key="1">
    <citation type="journal article" date="2019" name="Int. J. Syst. Evol. Microbiol.">
        <title>The Global Catalogue of Microorganisms (GCM) 10K type strain sequencing project: providing services to taxonomists for standard genome sequencing and annotation.</title>
        <authorList>
            <consortium name="The Broad Institute Genomics Platform"/>
            <consortium name="The Broad Institute Genome Sequencing Center for Infectious Disease"/>
            <person name="Wu L."/>
            <person name="Ma J."/>
        </authorList>
    </citation>
    <scope>NUCLEOTIDE SEQUENCE [LARGE SCALE GENOMIC DNA]</scope>
    <source>
        <strain evidence="9">CCUG 52478</strain>
    </source>
</reference>
<evidence type="ECO:0000256" key="5">
    <source>
        <dbReference type="ARBA" id="ARBA00023136"/>
    </source>
</evidence>
<keyword evidence="4 6" id="KW-1133">Transmembrane helix</keyword>
<dbReference type="Pfam" id="PF00892">
    <property type="entry name" value="EamA"/>
    <property type="match status" value="2"/>
</dbReference>
<feature type="transmembrane region" description="Helical" evidence="6">
    <location>
        <begin position="287"/>
        <end position="305"/>
    </location>
</feature>
<dbReference type="InterPro" id="IPR037185">
    <property type="entry name" value="EmrE-like"/>
</dbReference>
<feature type="transmembrane region" description="Helical" evidence="6">
    <location>
        <begin position="47"/>
        <end position="66"/>
    </location>
</feature>
<feature type="transmembrane region" description="Helical" evidence="6">
    <location>
        <begin position="105"/>
        <end position="125"/>
    </location>
</feature>
<feature type="transmembrane region" description="Helical" evidence="6">
    <location>
        <begin position="191"/>
        <end position="212"/>
    </location>
</feature>
<dbReference type="SUPFAM" id="SSF103481">
    <property type="entry name" value="Multidrug resistance efflux transporter EmrE"/>
    <property type="match status" value="2"/>
</dbReference>
<dbReference type="RefSeq" id="WP_367917739.1">
    <property type="nucleotide sequence ID" value="NZ_BAABAC010000005.1"/>
</dbReference>
<feature type="transmembrane region" description="Helical" evidence="6">
    <location>
        <begin position="232"/>
        <end position="254"/>
    </location>
</feature>
<accession>A0ABW3VUM4</accession>
<dbReference type="InterPro" id="IPR050638">
    <property type="entry name" value="AA-Vitamin_Transporters"/>
</dbReference>
<evidence type="ECO:0000256" key="2">
    <source>
        <dbReference type="ARBA" id="ARBA00007362"/>
    </source>
</evidence>
<protein>
    <submittedName>
        <fullName evidence="8">DMT family transporter</fullName>
    </submittedName>
</protein>
<sequence>MTDDAHRTSVVGPRGALALSVFAATSSSASGAFGKALVLSGWSTGGVLLPRTGLAVLVLLPWALWAARLRGVAWRGNIRGVVALGVVGIGGTVVCYYNAATTLPIGVAMMVLYISPVLVLGWICVRHRERPAAATVAGAVTALGGLALVVTAMGVDRPSPGGLAWALGGAICVATYFLSSDSVSPAVPPTVLACAGLTVAGACIALLGLTGVLPMRMSSARVDLGGWSVPPIVPLLLVACLSTAFVYVAGFTAVSVLGARVTSFVALAEPVAALGVAWLLLGETPRPVQLLGCALIVLGVVLIRADSSGRVRRGVKADGDRAPFLPDPG</sequence>
<dbReference type="Proteomes" id="UP001597229">
    <property type="component" value="Unassembled WGS sequence"/>
</dbReference>
<dbReference type="PANTHER" id="PTHR32322">
    <property type="entry name" value="INNER MEMBRANE TRANSPORTER"/>
    <property type="match status" value="1"/>
</dbReference>
<evidence type="ECO:0000259" key="7">
    <source>
        <dbReference type="Pfam" id="PF00892"/>
    </source>
</evidence>
<evidence type="ECO:0000256" key="6">
    <source>
        <dbReference type="SAM" id="Phobius"/>
    </source>
</evidence>
<keyword evidence="3 6" id="KW-0812">Transmembrane</keyword>
<keyword evidence="9" id="KW-1185">Reference proteome</keyword>
<feature type="transmembrane region" description="Helical" evidence="6">
    <location>
        <begin position="161"/>
        <end position="179"/>
    </location>
</feature>
<feature type="transmembrane region" description="Helical" evidence="6">
    <location>
        <begin position="132"/>
        <end position="155"/>
    </location>
</feature>
<evidence type="ECO:0000313" key="9">
    <source>
        <dbReference type="Proteomes" id="UP001597229"/>
    </source>
</evidence>
<feature type="transmembrane region" description="Helical" evidence="6">
    <location>
        <begin position="78"/>
        <end position="99"/>
    </location>
</feature>
<feature type="domain" description="EamA" evidence="7">
    <location>
        <begin position="18"/>
        <end position="150"/>
    </location>
</feature>
<feature type="domain" description="EamA" evidence="7">
    <location>
        <begin position="162"/>
        <end position="303"/>
    </location>
</feature>
<gene>
    <name evidence="8" type="ORF">ACFQ3F_03175</name>
</gene>
<evidence type="ECO:0000313" key="8">
    <source>
        <dbReference type="EMBL" id="MFD1246783.1"/>
    </source>
</evidence>
<evidence type="ECO:0000256" key="3">
    <source>
        <dbReference type="ARBA" id="ARBA00022692"/>
    </source>
</evidence>
<comment type="caution">
    <text evidence="8">The sequence shown here is derived from an EMBL/GenBank/DDBJ whole genome shotgun (WGS) entry which is preliminary data.</text>
</comment>
<comment type="similarity">
    <text evidence="2">Belongs to the EamA transporter family.</text>
</comment>
<dbReference type="InterPro" id="IPR000620">
    <property type="entry name" value="EamA_dom"/>
</dbReference>
<organism evidence="8 9">
    <name type="scientific">Nocardioides ginsengisoli</name>
    <dbReference type="NCBI Taxonomy" id="363868"/>
    <lineage>
        <taxon>Bacteria</taxon>
        <taxon>Bacillati</taxon>
        <taxon>Actinomycetota</taxon>
        <taxon>Actinomycetes</taxon>
        <taxon>Propionibacteriales</taxon>
        <taxon>Nocardioidaceae</taxon>
        <taxon>Nocardioides</taxon>
    </lineage>
</organism>
<evidence type="ECO:0000256" key="1">
    <source>
        <dbReference type="ARBA" id="ARBA00004141"/>
    </source>
</evidence>
<dbReference type="EMBL" id="JBHTLX010000005">
    <property type="protein sequence ID" value="MFD1246783.1"/>
    <property type="molecule type" value="Genomic_DNA"/>
</dbReference>
<keyword evidence="5 6" id="KW-0472">Membrane</keyword>
<proteinExistence type="inferred from homology"/>
<name>A0ABW3VUM4_9ACTN</name>
<comment type="subcellular location">
    <subcellularLocation>
        <location evidence="1">Membrane</location>
        <topology evidence="1">Multi-pass membrane protein</topology>
    </subcellularLocation>
</comment>